<gene>
    <name evidence="2" type="ORF">PCOR1329_LOCUS56188</name>
</gene>
<feature type="compositionally biased region" description="Basic residues" evidence="1">
    <location>
        <begin position="58"/>
        <end position="84"/>
    </location>
</feature>
<name>A0ABN9VAS3_9DINO</name>
<feature type="non-terminal residue" evidence="2">
    <location>
        <position position="1"/>
    </location>
</feature>
<reference evidence="2" key="1">
    <citation type="submission" date="2023-10" db="EMBL/GenBank/DDBJ databases">
        <authorList>
            <person name="Chen Y."/>
            <person name="Shah S."/>
            <person name="Dougan E. K."/>
            <person name="Thang M."/>
            <person name="Chan C."/>
        </authorList>
    </citation>
    <scope>NUCLEOTIDE SEQUENCE [LARGE SCALE GENOMIC DNA]</scope>
</reference>
<dbReference type="EMBL" id="CAUYUJ010016909">
    <property type="protein sequence ID" value="CAK0869966.1"/>
    <property type="molecule type" value="Genomic_DNA"/>
</dbReference>
<feature type="compositionally biased region" description="Low complexity" evidence="1">
    <location>
        <begin position="156"/>
        <end position="168"/>
    </location>
</feature>
<sequence>EEGQEARGARSEELRARGAWSEEGRTRGARACAAGRARRGMHNKTVQASPRACVPRPLGRRKSARAASRRRRNRRRRRRRRSNGKWKNVPMPRSVRHSGEPALARPEATGGGRPEAARPNPARGAGGDHEFASVQRQRGTGWSLAGAARRPGVLDSSPSSPSGPGAPAQERRQGGPGLASPDAGPKALNLAAQECSEFRCTKTEKQRVGRW</sequence>
<keyword evidence="3" id="KW-1185">Reference proteome</keyword>
<comment type="caution">
    <text evidence="2">The sequence shown here is derived from an EMBL/GenBank/DDBJ whole genome shotgun (WGS) entry which is preliminary data.</text>
</comment>
<evidence type="ECO:0000256" key="1">
    <source>
        <dbReference type="SAM" id="MobiDB-lite"/>
    </source>
</evidence>
<evidence type="ECO:0000313" key="3">
    <source>
        <dbReference type="Proteomes" id="UP001189429"/>
    </source>
</evidence>
<dbReference type="Proteomes" id="UP001189429">
    <property type="component" value="Unassembled WGS sequence"/>
</dbReference>
<protein>
    <submittedName>
        <fullName evidence="2">Uncharacterized protein</fullName>
    </submittedName>
</protein>
<accession>A0ABN9VAS3</accession>
<feature type="region of interest" description="Disordered" evidence="1">
    <location>
        <begin position="1"/>
        <end position="187"/>
    </location>
</feature>
<proteinExistence type="predicted"/>
<organism evidence="2 3">
    <name type="scientific">Prorocentrum cordatum</name>
    <dbReference type="NCBI Taxonomy" id="2364126"/>
    <lineage>
        <taxon>Eukaryota</taxon>
        <taxon>Sar</taxon>
        <taxon>Alveolata</taxon>
        <taxon>Dinophyceae</taxon>
        <taxon>Prorocentrales</taxon>
        <taxon>Prorocentraceae</taxon>
        <taxon>Prorocentrum</taxon>
    </lineage>
</organism>
<evidence type="ECO:0000313" key="2">
    <source>
        <dbReference type="EMBL" id="CAK0869966.1"/>
    </source>
</evidence>
<feature type="compositionally biased region" description="Basic and acidic residues" evidence="1">
    <location>
        <begin position="1"/>
        <end position="26"/>
    </location>
</feature>